<sequence length="449" mass="51102">MPRSSFSLPLKAANELSHDRTEEFPTEIITEIFIFVCGPGVLLPPPIHKYPWILGYVCSRWRQILWNTPAIWNKITIGYRGSKIPKVPVEGYCGRYMEKYTVDDILSYILLSTTYPISLNVTNDEYVRKAPHIVYKNLDRFSELSVVSGLGLSFREVSFIFDLPASAFTQLEKLSLSSLDVDERYVDYGTAPLQTAPSLRSVSYKMKHPTYIPSFLLLPWSIIEDITIDGMCIPPEIIWNILRSSPRLVSCLLNIDATIPIPGTPKLSLPHLPRFGLRTLSEFNWDFFLSHILAPSLKSVTLQSPFSPCTPLVSLVERSQCSVKNLSLSTNDGNVSIDPTDFGLLLDRVPSLVTFKSSWVAPPSTFTRIYQGVLPDLAELEVPVHPDGLRAFMKLIDWCIVDPAQRRLICFRVVWYCSPFEFSTEQDRFMEYSRMGDQRFKFISGTRSF</sequence>
<protein>
    <recommendedName>
        <fullName evidence="3">F-box domain-containing protein</fullName>
    </recommendedName>
</protein>
<dbReference type="AlphaFoldDB" id="A0A9P6CI85"/>
<comment type="caution">
    <text evidence="1">The sequence shown here is derived from an EMBL/GenBank/DDBJ whole genome shotgun (WGS) entry which is preliminary data.</text>
</comment>
<dbReference type="OrthoDB" id="3042049at2759"/>
<evidence type="ECO:0000313" key="1">
    <source>
        <dbReference type="EMBL" id="KAF9467062.1"/>
    </source>
</evidence>
<keyword evidence="2" id="KW-1185">Reference proteome</keyword>
<reference evidence="1" key="1">
    <citation type="submission" date="2020-11" db="EMBL/GenBank/DDBJ databases">
        <authorList>
            <consortium name="DOE Joint Genome Institute"/>
            <person name="Ahrendt S."/>
            <person name="Riley R."/>
            <person name="Andreopoulos W."/>
            <person name="Labutti K."/>
            <person name="Pangilinan J."/>
            <person name="Ruiz-Duenas F.J."/>
            <person name="Barrasa J.M."/>
            <person name="Sanchez-Garcia M."/>
            <person name="Camarero S."/>
            <person name="Miyauchi S."/>
            <person name="Serrano A."/>
            <person name="Linde D."/>
            <person name="Babiker R."/>
            <person name="Drula E."/>
            <person name="Ayuso-Fernandez I."/>
            <person name="Pacheco R."/>
            <person name="Padilla G."/>
            <person name="Ferreira P."/>
            <person name="Barriuso J."/>
            <person name="Kellner H."/>
            <person name="Castanera R."/>
            <person name="Alfaro M."/>
            <person name="Ramirez L."/>
            <person name="Pisabarro A.G."/>
            <person name="Kuo A."/>
            <person name="Tritt A."/>
            <person name="Lipzen A."/>
            <person name="He G."/>
            <person name="Yan M."/>
            <person name="Ng V."/>
            <person name="Cullen D."/>
            <person name="Martin F."/>
            <person name="Rosso M.-N."/>
            <person name="Henrissat B."/>
            <person name="Hibbett D."/>
            <person name="Martinez A.T."/>
            <person name="Grigoriev I.V."/>
        </authorList>
    </citation>
    <scope>NUCLEOTIDE SEQUENCE</scope>
    <source>
        <strain evidence="1">CBS 247.69</strain>
    </source>
</reference>
<evidence type="ECO:0008006" key="3">
    <source>
        <dbReference type="Google" id="ProtNLM"/>
    </source>
</evidence>
<dbReference type="EMBL" id="MU150238">
    <property type="protein sequence ID" value="KAF9467062.1"/>
    <property type="molecule type" value="Genomic_DNA"/>
</dbReference>
<organism evidence="1 2">
    <name type="scientific">Collybia nuda</name>
    <dbReference type="NCBI Taxonomy" id="64659"/>
    <lineage>
        <taxon>Eukaryota</taxon>
        <taxon>Fungi</taxon>
        <taxon>Dikarya</taxon>
        <taxon>Basidiomycota</taxon>
        <taxon>Agaricomycotina</taxon>
        <taxon>Agaricomycetes</taxon>
        <taxon>Agaricomycetidae</taxon>
        <taxon>Agaricales</taxon>
        <taxon>Tricholomatineae</taxon>
        <taxon>Clitocybaceae</taxon>
        <taxon>Collybia</taxon>
    </lineage>
</organism>
<proteinExistence type="predicted"/>
<gene>
    <name evidence="1" type="ORF">BDZ94DRAFT_1318890</name>
</gene>
<evidence type="ECO:0000313" key="2">
    <source>
        <dbReference type="Proteomes" id="UP000807353"/>
    </source>
</evidence>
<name>A0A9P6CI85_9AGAR</name>
<dbReference type="Proteomes" id="UP000807353">
    <property type="component" value="Unassembled WGS sequence"/>
</dbReference>
<accession>A0A9P6CI85</accession>